<dbReference type="Pfam" id="PF24841">
    <property type="entry name" value="DUF7719"/>
    <property type="match status" value="1"/>
</dbReference>
<reference evidence="4" key="1">
    <citation type="submission" date="2022-07" db="EMBL/GenBank/DDBJ databases">
        <title>Phylogenomic reconstructions and comparative analyses of Kickxellomycotina fungi.</title>
        <authorList>
            <person name="Reynolds N.K."/>
            <person name="Stajich J.E."/>
            <person name="Barry K."/>
            <person name="Grigoriev I.V."/>
            <person name="Crous P."/>
            <person name="Smith M.E."/>
        </authorList>
    </citation>
    <scope>NUCLEOTIDE SEQUENCE</scope>
    <source>
        <strain evidence="4">NBRC 32514</strain>
    </source>
</reference>
<dbReference type="PANTHER" id="PTHR37846">
    <property type="entry name" value="YALI0B21296P"/>
    <property type="match status" value="1"/>
</dbReference>
<keyword evidence="2" id="KW-1133">Transmembrane helix</keyword>
<protein>
    <recommendedName>
        <fullName evidence="3">DUF7719 domain-containing protein</fullName>
    </recommendedName>
</protein>
<accession>A0A9W8CU63</accession>
<keyword evidence="5" id="KW-1185">Reference proteome</keyword>
<sequence>MGKITTVDSDAEDNVPLINSLNALNTPADPSPASEQLPKLEHPSVSRIVRAGPPLGADGKPHYLIDDIPDNEKMRLIRESGLLKKYAKSKDKGRGNGSDVDEEDEAFEYMEEHMYGEDEEEKIPPWMDALIYTVGLVAIYGLFEALVNQQYNVDITLVDVLERMAKALGPIYFIVYLTQKYHHLRLVSLVMLMASCASGCYFIYLSLHSPRLGIMRRAPGLVTMWMYLTFMMEVRSAVISALVVVLFWILDPYKISL</sequence>
<evidence type="ECO:0000256" key="1">
    <source>
        <dbReference type="SAM" id="MobiDB-lite"/>
    </source>
</evidence>
<dbReference type="AlphaFoldDB" id="A0A9W8CU63"/>
<keyword evidence="2" id="KW-0472">Membrane</keyword>
<dbReference type="EMBL" id="JANBOJ010000049">
    <property type="protein sequence ID" value="KAJ1723898.1"/>
    <property type="molecule type" value="Genomic_DNA"/>
</dbReference>
<comment type="caution">
    <text evidence="4">The sequence shown here is derived from an EMBL/GenBank/DDBJ whole genome shotgun (WGS) entry which is preliminary data.</text>
</comment>
<feature type="domain" description="DUF7719" evidence="3">
    <location>
        <begin position="189"/>
        <end position="255"/>
    </location>
</feature>
<dbReference type="Proteomes" id="UP001149813">
    <property type="component" value="Unassembled WGS sequence"/>
</dbReference>
<dbReference type="InterPro" id="IPR056136">
    <property type="entry name" value="DUF7719"/>
</dbReference>
<proteinExistence type="predicted"/>
<organism evidence="4 5">
    <name type="scientific">Coemansia erecta</name>
    <dbReference type="NCBI Taxonomy" id="147472"/>
    <lineage>
        <taxon>Eukaryota</taxon>
        <taxon>Fungi</taxon>
        <taxon>Fungi incertae sedis</taxon>
        <taxon>Zoopagomycota</taxon>
        <taxon>Kickxellomycotina</taxon>
        <taxon>Kickxellomycetes</taxon>
        <taxon>Kickxellales</taxon>
        <taxon>Kickxellaceae</taxon>
        <taxon>Coemansia</taxon>
    </lineage>
</organism>
<feature type="transmembrane region" description="Helical" evidence="2">
    <location>
        <begin position="184"/>
        <end position="204"/>
    </location>
</feature>
<dbReference type="PANTHER" id="PTHR37846:SF1">
    <property type="entry name" value="DEACETYLASE-LIKE PROTEIN"/>
    <property type="match status" value="1"/>
</dbReference>
<evidence type="ECO:0000256" key="2">
    <source>
        <dbReference type="SAM" id="Phobius"/>
    </source>
</evidence>
<gene>
    <name evidence="4" type="ORF">LPJ53_001807</name>
</gene>
<evidence type="ECO:0000313" key="4">
    <source>
        <dbReference type="EMBL" id="KAJ1723898.1"/>
    </source>
</evidence>
<dbReference type="OrthoDB" id="5597489at2759"/>
<feature type="region of interest" description="Disordered" evidence="1">
    <location>
        <begin position="21"/>
        <end position="44"/>
    </location>
</feature>
<evidence type="ECO:0000313" key="5">
    <source>
        <dbReference type="Proteomes" id="UP001149813"/>
    </source>
</evidence>
<feature type="transmembrane region" description="Helical" evidence="2">
    <location>
        <begin position="224"/>
        <end position="250"/>
    </location>
</feature>
<keyword evidence="2" id="KW-0812">Transmembrane</keyword>
<name>A0A9W8CU63_9FUNG</name>
<evidence type="ECO:0000259" key="3">
    <source>
        <dbReference type="Pfam" id="PF24841"/>
    </source>
</evidence>